<dbReference type="PATRIC" id="fig|1444770.3.peg.338"/>
<gene>
    <name evidence="1" type="ORF">AF72_01395</name>
</gene>
<protein>
    <submittedName>
        <fullName evidence="1">Uncharacterized protein</fullName>
    </submittedName>
</protein>
<organism evidence="1 2">
    <name type="scientific">Xylella taiwanensis</name>
    <dbReference type="NCBI Taxonomy" id="1444770"/>
    <lineage>
        <taxon>Bacteria</taxon>
        <taxon>Pseudomonadati</taxon>
        <taxon>Pseudomonadota</taxon>
        <taxon>Gammaproteobacteria</taxon>
        <taxon>Lysobacterales</taxon>
        <taxon>Lysobacteraceae</taxon>
        <taxon>Xylella</taxon>
    </lineage>
</organism>
<dbReference type="Proteomes" id="UP000020406">
    <property type="component" value="Unassembled WGS sequence"/>
</dbReference>
<evidence type="ECO:0000313" key="1">
    <source>
        <dbReference type="EMBL" id="EWS79249.1"/>
    </source>
</evidence>
<evidence type="ECO:0000313" key="2">
    <source>
        <dbReference type="Proteomes" id="UP000020406"/>
    </source>
</evidence>
<proteinExistence type="predicted"/>
<sequence length="60" mass="7037">MKIIDVKDWILEVNRLALEEYIAHILFGLSDQDVAQHGLIQLLSMPVDFLQYLKDEHRVC</sequence>
<dbReference type="EMBL" id="JDSQ01000002">
    <property type="protein sequence ID" value="EWS79249.1"/>
    <property type="molecule type" value="Genomic_DNA"/>
</dbReference>
<dbReference type="KEGG" id="xtw:AB672_04965"/>
<comment type="caution">
    <text evidence="1">The sequence shown here is derived from an EMBL/GenBank/DDBJ whole genome shotgun (WGS) entry which is preliminary data.</text>
</comment>
<accession>Z9JM49</accession>
<reference evidence="1 2" key="1">
    <citation type="journal article" date="2014" name="Genome Announc.">
        <title>Draft Genome Sequence of Xylella fastidiosa Pear Leaf Scorch Strain in Taiwan.</title>
        <authorList>
            <person name="Su C.C."/>
            <person name="Deng W.L."/>
            <person name="Jan F.J."/>
            <person name="Chang C.J."/>
            <person name="Huang H."/>
            <person name="Chen J."/>
        </authorList>
    </citation>
    <scope>NUCLEOTIDE SEQUENCE [LARGE SCALE GENOMIC DNA]</scope>
    <source>
        <strain evidence="1 2">PLS229</strain>
    </source>
</reference>
<name>Z9JM49_9GAMM</name>
<dbReference type="AlphaFoldDB" id="Z9JM49"/>